<keyword evidence="1" id="KW-0808">Transferase</keyword>
<sequence length="634" mass="74116">MISEREKAIIRYLLENGPTTVAKIGLHMSLSQKTVSQSLKRIDEFLQETAIRLVRKPRVGVFLDGDSAEILKYLDGHEESNLPTSKKDRIQFLCFEILKQKTYFTRQQLQDALYISKSTLENDMGQVSEIFRHFNVTIEVLPGKGSFLNLSEQEKRRLAFDLIYYFWGGNWKITQEQQRYLHSIQGIPQFVNDFIDLTKISLVDTLLQEYLKKEQITLNDAAYHSLLLHLIIMIDRVKEKNYLTFEERRHPLMENRAFYRFIASIEETFSLSLPVSEVHYISLHIYGDSLMKKNDSDDLLDETIRKLIHETISLRNESLLLGLVSHIKEAIYRIQKGLVIHNPFLNDVKKNFPLSFEEALRLAHALNWHFSISIPEDEVAFLAVHIQVMKEQREEKQPKKVSVLLVCSSGKGTSQLLAARIRRNYEQIDISRILSIQELIQTNIYEDLILSTVDLKIDSIPTIHVSPVLNKDEQRKIEAFLRKVEEKQNGSFSQFAKLIHEDLIFLDHHFEDYQEVITFIGEQLITRGYVNEEMIDSSLKREQLSFTSFGRFATPHGTPEYVKKSAIVFLRLHNEIHWGETKVKYVFFICIKDETVQELEEIYDTMLNVMESDERTFLLKGTKEELKKYLQRGT</sequence>
<dbReference type="InterPro" id="IPR036634">
    <property type="entry name" value="PRD_sf"/>
</dbReference>
<gene>
    <name evidence="6" type="ORF">ENLAB_08540</name>
</gene>
<dbReference type="CDD" id="cd00211">
    <property type="entry name" value="PTS_IIA_fru"/>
    <property type="match status" value="1"/>
</dbReference>
<evidence type="ECO:0000259" key="4">
    <source>
        <dbReference type="PROSITE" id="PS51099"/>
    </source>
</evidence>
<dbReference type="Gene3D" id="1.10.1790.10">
    <property type="entry name" value="PRD domain"/>
    <property type="match status" value="2"/>
</dbReference>
<keyword evidence="7" id="KW-1185">Reference proteome</keyword>
<proteinExistence type="predicted"/>
<dbReference type="Gene3D" id="3.40.50.2300">
    <property type="match status" value="1"/>
</dbReference>
<dbReference type="InterPro" id="IPR011608">
    <property type="entry name" value="PRD"/>
</dbReference>
<dbReference type="EMBL" id="AP025635">
    <property type="protein sequence ID" value="BDG67290.1"/>
    <property type="molecule type" value="Genomic_DNA"/>
</dbReference>
<evidence type="ECO:0000259" key="5">
    <source>
        <dbReference type="PROSITE" id="PS51372"/>
    </source>
</evidence>
<keyword evidence="2" id="KW-0677">Repeat</keyword>
<dbReference type="RefSeq" id="WP_244352797.1">
    <property type="nucleotide sequence ID" value="NZ_AP025635.1"/>
</dbReference>
<dbReference type="InterPro" id="IPR016152">
    <property type="entry name" value="PTrfase/Anion_transptr"/>
</dbReference>
<dbReference type="PROSITE" id="PS51099">
    <property type="entry name" value="PTS_EIIB_TYPE_2"/>
    <property type="match status" value="1"/>
</dbReference>
<dbReference type="SUPFAM" id="SSF63520">
    <property type="entry name" value="PTS-regulatory domain, PRD"/>
    <property type="match status" value="2"/>
</dbReference>
<dbReference type="SUPFAM" id="SSF52794">
    <property type="entry name" value="PTS system IIB component-like"/>
    <property type="match status" value="1"/>
</dbReference>
<reference evidence="6 7" key="1">
    <citation type="submission" date="2022-03" db="EMBL/GenBank/DDBJ databases">
        <title>Complete genome sequence of Enterococcus innesii DB-1.</title>
        <authorList>
            <person name="Fukuda D."/>
            <person name="Nolasco-Hipolito C."/>
        </authorList>
    </citation>
    <scope>NUCLEOTIDE SEQUENCE [LARGE SCALE GENOMIC DNA]</scope>
    <source>
        <strain evidence="6 7">DB-1</strain>
    </source>
</reference>
<dbReference type="SUPFAM" id="SSF55804">
    <property type="entry name" value="Phoshotransferase/anion transport protein"/>
    <property type="match status" value="1"/>
</dbReference>
<organism evidence="6 7">
    <name type="scientific">Enterococcus innesii</name>
    <dbReference type="NCBI Taxonomy" id="2839759"/>
    <lineage>
        <taxon>Bacteria</taxon>
        <taxon>Bacillati</taxon>
        <taxon>Bacillota</taxon>
        <taxon>Bacilli</taxon>
        <taxon>Lactobacillales</taxon>
        <taxon>Enterococcaceae</taxon>
        <taxon>Enterococcus</taxon>
    </lineage>
</organism>
<feature type="domain" description="PTS EIIA type-2" evidence="3">
    <location>
        <begin position="497"/>
        <end position="633"/>
    </location>
</feature>
<dbReference type="PANTHER" id="PTHR30185">
    <property type="entry name" value="CRYPTIC BETA-GLUCOSIDE BGL OPERON ANTITERMINATOR"/>
    <property type="match status" value="1"/>
</dbReference>
<dbReference type="PROSITE" id="PS51372">
    <property type="entry name" value="PRD_2"/>
    <property type="match status" value="1"/>
</dbReference>
<feature type="domain" description="PRD" evidence="5">
    <location>
        <begin position="291"/>
        <end position="396"/>
    </location>
</feature>
<dbReference type="Pfam" id="PF00359">
    <property type="entry name" value="PTS_EIIA_2"/>
    <property type="match status" value="1"/>
</dbReference>
<feature type="domain" description="PTS EIIB type-2" evidence="4">
    <location>
        <begin position="401"/>
        <end position="489"/>
    </location>
</feature>
<dbReference type="InterPro" id="IPR050661">
    <property type="entry name" value="BglG_antiterminators"/>
</dbReference>
<evidence type="ECO:0000313" key="7">
    <source>
        <dbReference type="Proteomes" id="UP000831692"/>
    </source>
</evidence>
<name>A0ABM7XQG6_9ENTE</name>
<dbReference type="Gene3D" id="3.40.930.10">
    <property type="entry name" value="Mannitol-specific EII, Chain A"/>
    <property type="match status" value="1"/>
</dbReference>
<dbReference type="InterPro" id="IPR036388">
    <property type="entry name" value="WH-like_DNA-bd_sf"/>
</dbReference>
<dbReference type="Gene3D" id="1.10.10.10">
    <property type="entry name" value="Winged helix-like DNA-binding domain superfamily/Winged helix DNA-binding domain"/>
    <property type="match status" value="1"/>
</dbReference>
<dbReference type="InterPro" id="IPR013011">
    <property type="entry name" value="PTS_EIIB_2"/>
</dbReference>
<dbReference type="PROSITE" id="PS51094">
    <property type="entry name" value="PTS_EIIA_TYPE_2"/>
    <property type="match status" value="1"/>
</dbReference>
<dbReference type="GeneID" id="83456846"/>
<dbReference type="Pfam" id="PF00874">
    <property type="entry name" value="PRD"/>
    <property type="match status" value="2"/>
</dbReference>
<dbReference type="InterPro" id="IPR036095">
    <property type="entry name" value="PTS_EIIB-like_sf"/>
</dbReference>
<protein>
    <submittedName>
        <fullName evidence="6">Transcriptional regulator</fullName>
    </submittedName>
</protein>
<dbReference type="CDD" id="cd05568">
    <property type="entry name" value="PTS_IIB_bgl_like"/>
    <property type="match status" value="1"/>
</dbReference>
<evidence type="ECO:0000256" key="1">
    <source>
        <dbReference type="ARBA" id="ARBA00022679"/>
    </source>
</evidence>
<dbReference type="PANTHER" id="PTHR30185:SF13">
    <property type="entry name" value="LICABCH OPERON REGULATOR-RELATED"/>
    <property type="match status" value="1"/>
</dbReference>
<dbReference type="InterPro" id="IPR002178">
    <property type="entry name" value="PTS_EIIA_type-2_dom"/>
</dbReference>
<dbReference type="Proteomes" id="UP000831692">
    <property type="component" value="Chromosome"/>
</dbReference>
<evidence type="ECO:0000256" key="2">
    <source>
        <dbReference type="ARBA" id="ARBA00022737"/>
    </source>
</evidence>
<accession>A0ABM7XQG6</accession>
<evidence type="ECO:0000313" key="6">
    <source>
        <dbReference type="EMBL" id="BDG67290.1"/>
    </source>
</evidence>
<evidence type="ECO:0000259" key="3">
    <source>
        <dbReference type="PROSITE" id="PS51094"/>
    </source>
</evidence>